<sequence length="771" mass="85054">MDEMIQKVQLWVNAAYSGKPGFVPAPENGKTGWSTMYALTRALQIELGISTPADNFGPGTEVAYKSWGEMEIGRIPTDDKGKRIVLILQGAMYCKGYNPTGFTGTFGEGTKAAVIKLQTDAGLPIRDGKVYSYIFKAFLTMDAYVLTSGGNSRIREMQRDLNSKYYKTSGVQPCDGYYQRGTNKALIYGIQTEEGIAPSLQTGSIGPSTTNLLPTLSIGSTNANFVKLLQYALYVNDFNPGEFNGQYSTLLKNVVSEFQQFVKLPSDGVTGKQTWLSLLQSKGDPNRKGTACDCITEVTPARAKALKNAGYETIGRYLVDIPGGLEKKIKPGELKTIFNAGLTVFPIYQTYGNNSSHFSEAQGKRDAQDAFTAAKNYGFKNGTTIYFAVDFDALGDDITNKILPHFKGINEQMKYLGNRYNVGIYGARNVCSQVSQKGWATTSFVSDMSTGFSANLGYPLPKNWAFDQISTISVGSGDSKIEIDNNIKSGLDNGASSLDFSTDLNQELYKQLYEIQLLGLQYTNNDINQANKLTTNYYRRKRYESLIWTLTSGQFDKDFEEYVISAVGENSFVYATDPVSKSEVIDFPHLMATLSALLYANLPLVGTTQQDLAGWGGDLFTVAADVYKNRDKYSGDNETRTYKAAYDLIGIKTSAGNFDNSDFLGDIDAINIAQILLNNNTKPILNAVQEYYNSLVSSRYKLFYKNKFNSNENNLRLNASNIMIGDNPDITAARVALRGSMQMEVPYYTEEEGEIMANAFADKILDLVASE</sequence>
<dbReference type="Proteomes" id="UP000501914">
    <property type="component" value="Chromosome"/>
</dbReference>
<organism evidence="3 4">
    <name type="scientific">Bacillus tequilensis</name>
    <dbReference type="NCBI Taxonomy" id="227866"/>
    <lineage>
        <taxon>Bacteria</taxon>
        <taxon>Bacillati</taxon>
        <taxon>Bacillota</taxon>
        <taxon>Bacilli</taxon>
        <taxon>Bacillales</taxon>
        <taxon>Bacillaceae</taxon>
        <taxon>Bacillus</taxon>
    </lineage>
</organism>
<dbReference type="EMBL" id="CP048852">
    <property type="protein sequence ID" value="QIW78910.1"/>
    <property type="molecule type" value="Genomic_DNA"/>
</dbReference>
<dbReference type="CDD" id="cd06418">
    <property type="entry name" value="GH25_BacA-like"/>
    <property type="match status" value="1"/>
</dbReference>
<feature type="domain" description="Peptidoglycan binding-like" evidence="1">
    <location>
        <begin position="85"/>
        <end position="130"/>
    </location>
</feature>
<dbReference type="InterPro" id="IPR015020">
    <property type="entry name" value="Rv2525c-like_Glyco_Hydro-like"/>
</dbReference>
<dbReference type="SUPFAM" id="SSF47090">
    <property type="entry name" value="PGBD-like"/>
    <property type="match status" value="2"/>
</dbReference>
<dbReference type="Pfam" id="PF08924">
    <property type="entry name" value="Rv2525c_GlyHyd-like"/>
    <property type="match status" value="1"/>
</dbReference>
<dbReference type="Gene3D" id="1.10.101.10">
    <property type="entry name" value="PGBD-like superfamily/PGBD"/>
    <property type="match status" value="2"/>
</dbReference>
<dbReference type="InterPro" id="IPR002477">
    <property type="entry name" value="Peptidoglycan-bd-like"/>
</dbReference>
<dbReference type="RefSeq" id="WP_167871761.1">
    <property type="nucleotide sequence ID" value="NZ_CP048852.1"/>
</dbReference>
<proteinExistence type="predicted"/>
<dbReference type="KEGG" id="bteq:G4P54_03330"/>
<reference evidence="3 4" key="1">
    <citation type="submission" date="2020-02" db="EMBL/GenBank/DDBJ databases">
        <title>Genome sequencing, annotation and comparative genomic analysis of Bacillus tequilensis EA-CB0015, an effective biological control agent against Pseudocercospora fijiensis in banana plants.</title>
        <authorList>
            <person name="Cuellar-Gaviria T.Z."/>
            <person name="Ju K.-S."/>
            <person name="Villegas-Escobar V."/>
        </authorList>
    </citation>
    <scope>NUCLEOTIDE SEQUENCE [LARGE SCALE GENOMIC DNA]</scope>
    <source>
        <strain evidence="3 4">EA-CB0015</strain>
    </source>
</reference>
<dbReference type="InterPro" id="IPR036365">
    <property type="entry name" value="PGBD-like_sf"/>
</dbReference>
<dbReference type="SUPFAM" id="SSF51445">
    <property type="entry name" value="(Trans)glycosidases"/>
    <property type="match status" value="1"/>
</dbReference>
<gene>
    <name evidence="3" type="ORF">G4P54_03330</name>
</gene>
<dbReference type="AlphaFoldDB" id="A0A6H0WEF1"/>
<dbReference type="Gene3D" id="3.20.20.80">
    <property type="entry name" value="Glycosidases"/>
    <property type="match status" value="1"/>
</dbReference>
<accession>A0A6H0WEF1</accession>
<dbReference type="InterPro" id="IPR017853">
    <property type="entry name" value="GH"/>
</dbReference>
<feature type="domain" description="Peptidoglycan binding-like" evidence="1">
    <location>
        <begin position="224"/>
        <end position="275"/>
    </location>
</feature>
<protein>
    <submittedName>
        <fullName evidence="3">DUF1906 domain-containing protein</fullName>
    </submittedName>
</protein>
<evidence type="ECO:0000259" key="1">
    <source>
        <dbReference type="Pfam" id="PF01471"/>
    </source>
</evidence>
<keyword evidence="4" id="KW-1185">Reference proteome</keyword>
<name>A0A6H0WEF1_9BACI</name>
<evidence type="ECO:0000313" key="3">
    <source>
        <dbReference type="EMBL" id="QIW78910.1"/>
    </source>
</evidence>
<feature type="domain" description="Rv2525c-like glycoside hydrolase-like" evidence="2">
    <location>
        <begin position="304"/>
        <end position="487"/>
    </location>
</feature>
<evidence type="ECO:0000313" key="4">
    <source>
        <dbReference type="Proteomes" id="UP000501914"/>
    </source>
</evidence>
<dbReference type="InterPro" id="IPR036366">
    <property type="entry name" value="PGBDSf"/>
</dbReference>
<dbReference type="Pfam" id="PF01471">
    <property type="entry name" value="PG_binding_1"/>
    <property type="match status" value="2"/>
</dbReference>
<evidence type="ECO:0000259" key="2">
    <source>
        <dbReference type="Pfam" id="PF08924"/>
    </source>
</evidence>